<dbReference type="AlphaFoldDB" id="A0AAD4IRP9"/>
<dbReference type="EMBL" id="SDAM02004199">
    <property type="protein sequence ID" value="KAH6820274.1"/>
    <property type="molecule type" value="Genomic_DNA"/>
</dbReference>
<accession>A0AAD4IRP9</accession>
<keyword evidence="3" id="KW-1185">Reference proteome</keyword>
<gene>
    <name evidence="2" type="ORF">C2S53_011994</name>
</gene>
<evidence type="ECO:0000256" key="1">
    <source>
        <dbReference type="SAM" id="MobiDB-lite"/>
    </source>
</evidence>
<reference evidence="2 3" key="1">
    <citation type="journal article" date="2021" name="Nat. Commun.">
        <title>Incipient diploidization of the medicinal plant Perilla within 10,000 years.</title>
        <authorList>
            <person name="Zhang Y."/>
            <person name="Shen Q."/>
            <person name="Leng L."/>
            <person name="Zhang D."/>
            <person name="Chen S."/>
            <person name="Shi Y."/>
            <person name="Ning Z."/>
            <person name="Chen S."/>
        </authorList>
    </citation>
    <scope>NUCLEOTIDE SEQUENCE [LARGE SCALE GENOMIC DNA]</scope>
    <source>
        <strain evidence="3">cv. PC099</strain>
    </source>
</reference>
<name>A0AAD4IRP9_PERFH</name>
<dbReference type="Proteomes" id="UP001190926">
    <property type="component" value="Unassembled WGS sequence"/>
</dbReference>
<comment type="caution">
    <text evidence="2">The sequence shown here is derived from an EMBL/GenBank/DDBJ whole genome shotgun (WGS) entry which is preliminary data.</text>
</comment>
<sequence length="180" mass="18772">MIKSNRPSSILFHKHILSLSLSLSLTHTHTHTHPFNSKNSLPQRLLITSKHGVVFKSEKGYELERRNPRLHLGAAAAIDGLLGAAASADVFRDAFGLQREGGAAEVGVPVQPTAAAGGGHRGGEPHHAPPPLAALQLRRPAAALPCSGGGGGELRLRLAARAAPASRLGSLPVLVSLFLV</sequence>
<evidence type="ECO:0000313" key="2">
    <source>
        <dbReference type="EMBL" id="KAH6820274.1"/>
    </source>
</evidence>
<proteinExistence type="predicted"/>
<organism evidence="2 3">
    <name type="scientific">Perilla frutescens var. hirtella</name>
    <name type="common">Perilla citriodora</name>
    <name type="synonym">Perilla setoyensis</name>
    <dbReference type="NCBI Taxonomy" id="608512"/>
    <lineage>
        <taxon>Eukaryota</taxon>
        <taxon>Viridiplantae</taxon>
        <taxon>Streptophyta</taxon>
        <taxon>Embryophyta</taxon>
        <taxon>Tracheophyta</taxon>
        <taxon>Spermatophyta</taxon>
        <taxon>Magnoliopsida</taxon>
        <taxon>eudicotyledons</taxon>
        <taxon>Gunneridae</taxon>
        <taxon>Pentapetalae</taxon>
        <taxon>asterids</taxon>
        <taxon>lamiids</taxon>
        <taxon>Lamiales</taxon>
        <taxon>Lamiaceae</taxon>
        <taxon>Nepetoideae</taxon>
        <taxon>Elsholtzieae</taxon>
        <taxon>Perilla</taxon>
    </lineage>
</organism>
<evidence type="ECO:0000313" key="3">
    <source>
        <dbReference type="Proteomes" id="UP001190926"/>
    </source>
</evidence>
<feature type="region of interest" description="Disordered" evidence="1">
    <location>
        <begin position="111"/>
        <end position="131"/>
    </location>
</feature>
<protein>
    <submittedName>
        <fullName evidence="2">Uncharacterized protein</fullName>
    </submittedName>
</protein>